<evidence type="ECO:0000259" key="2">
    <source>
        <dbReference type="PROSITE" id="PS51898"/>
    </source>
</evidence>
<dbReference type="Gene3D" id="1.10.443.10">
    <property type="entry name" value="Intergrase catalytic core"/>
    <property type="match status" value="1"/>
</dbReference>
<dbReference type="Proteomes" id="UP000036923">
    <property type="component" value="Unassembled WGS sequence"/>
</dbReference>
<dbReference type="InterPro" id="IPR002104">
    <property type="entry name" value="Integrase_catalytic"/>
</dbReference>
<sequence>MEFVQPIREKNQIEYIKTYLKGSNFRDYCLFTLGINSALRISDLLNLKISDVIDEKKQPRNRIQMREKKTGKTKDFPISDTAKKAIKEYLKLRGNYSFDEALFPSRKGGGALLRNQAYKVINRAARAAGITEKIGSHTMRKTFAYQAYQTGVDITLIQKLLNHSAPSVTLAYIGITRDQMDDVYLNLNL</sequence>
<organism evidence="3 4">
    <name type="scientific">Pseudobacteroides cellulosolvens ATCC 35603 = DSM 2933</name>
    <dbReference type="NCBI Taxonomy" id="398512"/>
    <lineage>
        <taxon>Bacteria</taxon>
        <taxon>Bacillati</taxon>
        <taxon>Bacillota</taxon>
        <taxon>Clostridia</taxon>
        <taxon>Eubacteriales</taxon>
        <taxon>Oscillospiraceae</taxon>
        <taxon>Pseudobacteroides</taxon>
    </lineage>
</organism>
<dbReference type="PATRIC" id="fig|398512.5.peg.5711"/>
<dbReference type="GO" id="GO:0015074">
    <property type="term" value="P:DNA integration"/>
    <property type="evidence" value="ECO:0007669"/>
    <property type="project" value="InterPro"/>
</dbReference>
<evidence type="ECO:0000313" key="3">
    <source>
        <dbReference type="EMBL" id="KNY30168.1"/>
    </source>
</evidence>
<dbReference type="InterPro" id="IPR050090">
    <property type="entry name" value="Tyrosine_recombinase_XerCD"/>
</dbReference>
<dbReference type="eggNOG" id="COG0582">
    <property type="taxonomic scope" value="Bacteria"/>
</dbReference>
<dbReference type="AlphaFoldDB" id="A0A0L6JWE7"/>
<keyword evidence="1" id="KW-0233">DNA recombination</keyword>
<evidence type="ECO:0000256" key="1">
    <source>
        <dbReference type="ARBA" id="ARBA00023172"/>
    </source>
</evidence>
<feature type="domain" description="Tyr recombinase" evidence="2">
    <location>
        <begin position="2"/>
        <end position="185"/>
    </location>
</feature>
<dbReference type="RefSeq" id="WP_036945297.1">
    <property type="nucleotide sequence ID" value="NZ_JQKC01000047.1"/>
</dbReference>
<proteinExistence type="predicted"/>
<dbReference type="PANTHER" id="PTHR30349">
    <property type="entry name" value="PHAGE INTEGRASE-RELATED"/>
    <property type="match status" value="1"/>
</dbReference>
<dbReference type="PROSITE" id="PS51898">
    <property type="entry name" value="TYR_RECOMBINASE"/>
    <property type="match status" value="1"/>
</dbReference>
<dbReference type="STRING" id="398512.Bccel_5445"/>
<accession>A0A0L6JWE7</accession>
<dbReference type="Pfam" id="PF00589">
    <property type="entry name" value="Phage_integrase"/>
    <property type="match status" value="1"/>
</dbReference>
<dbReference type="CDD" id="cd01192">
    <property type="entry name" value="INT_C_like_3"/>
    <property type="match status" value="1"/>
</dbReference>
<dbReference type="InterPro" id="IPR013762">
    <property type="entry name" value="Integrase-like_cat_sf"/>
</dbReference>
<dbReference type="EMBL" id="LGTC01000001">
    <property type="protein sequence ID" value="KNY30168.1"/>
    <property type="molecule type" value="Genomic_DNA"/>
</dbReference>
<keyword evidence="4" id="KW-1185">Reference proteome</keyword>
<gene>
    <name evidence="3" type="ORF">Bccel_5445</name>
</gene>
<reference evidence="4" key="1">
    <citation type="submission" date="2015-07" db="EMBL/GenBank/DDBJ databases">
        <title>Near-Complete Genome Sequence of the Cellulolytic Bacterium Bacteroides (Pseudobacteroides) cellulosolvens ATCC 35603.</title>
        <authorList>
            <person name="Dassa B."/>
            <person name="Utturkar S.M."/>
            <person name="Klingeman D.M."/>
            <person name="Hurt R.A."/>
            <person name="Keller M."/>
            <person name="Xu J."/>
            <person name="Reddy Y.H.K."/>
            <person name="Borovok I."/>
            <person name="Grinberg I.R."/>
            <person name="Lamed R."/>
            <person name="Zhivin O."/>
            <person name="Bayer E.A."/>
            <person name="Brown S.D."/>
        </authorList>
    </citation>
    <scope>NUCLEOTIDE SEQUENCE [LARGE SCALE GENOMIC DNA]</scope>
    <source>
        <strain evidence="4">DSM 2933</strain>
    </source>
</reference>
<evidence type="ECO:0000313" key="4">
    <source>
        <dbReference type="Proteomes" id="UP000036923"/>
    </source>
</evidence>
<dbReference type="GO" id="GO:0006310">
    <property type="term" value="P:DNA recombination"/>
    <property type="evidence" value="ECO:0007669"/>
    <property type="project" value="UniProtKB-KW"/>
</dbReference>
<name>A0A0L6JWE7_9FIRM</name>
<comment type="caution">
    <text evidence="3">The sequence shown here is derived from an EMBL/GenBank/DDBJ whole genome shotgun (WGS) entry which is preliminary data.</text>
</comment>
<dbReference type="InterPro" id="IPR011010">
    <property type="entry name" value="DNA_brk_join_enz"/>
</dbReference>
<dbReference type="GO" id="GO:0003677">
    <property type="term" value="F:DNA binding"/>
    <property type="evidence" value="ECO:0007669"/>
    <property type="project" value="InterPro"/>
</dbReference>
<protein>
    <submittedName>
        <fullName evidence="3">Integrase family protein</fullName>
    </submittedName>
</protein>
<dbReference type="PANTHER" id="PTHR30349:SF82">
    <property type="entry name" value="INTEGRASE_RECOMBINASE YOEC-RELATED"/>
    <property type="match status" value="1"/>
</dbReference>
<dbReference type="OrthoDB" id="9788852at2"/>
<dbReference type="SUPFAM" id="SSF56349">
    <property type="entry name" value="DNA breaking-rejoining enzymes"/>
    <property type="match status" value="1"/>
</dbReference>